<dbReference type="PIRSF" id="PIRSF001587">
    <property type="entry name" value="FGAM_synthase_II"/>
    <property type="match status" value="1"/>
</dbReference>
<dbReference type="Pfam" id="PF02769">
    <property type="entry name" value="AIRS_C"/>
    <property type="match status" value="2"/>
</dbReference>
<evidence type="ECO:0000313" key="13">
    <source>
        <dbReference type="Proteomes" id="UP000001556"/>
    </source>
</evidence>
<comment type="function">
    <text evidence="8">Part of the phosphoribosylformylglycinamidine synthase complex involved in the purines biosynthetic pathway. Catalyzes the ATP-dependent conversion of formylglycinamide ribonucleotide (FGAR) and glutamine to yield formylglycinamidine ribonucleotide (FGAM) and glutamate. The FGAM synthase complex is composed of three subunits. PurQ produces an ammonia molecule by converting glutamine to glutamate. PurL transfers the ammonia molecule to FGAR to form FGAM in an ATP-dependent manner. PurS interacts with PurQ and PurL and is thought to assist in the transfer of the ammonia molecule from PurQ to PurL.</text>
</comment>
<accession>A4J723</accession>
<dbReference type="GO" id="GO:0006189">
    <property type="term" value="P:'de novo' IMP biosynthetic process"/>
    <property type="evidence" value="ECO:0007669"/>
    <property type="project" value="UniProtKB-UniRule"/>
</dbReference>
<dbReference type="InterPro" id="IPR016188">
    <property type="entry name" value="PurM-like_N"/>
</dbReference>
<evidence type="ECO:0000259" key="10">
    <source>
        <dbReference type="Pfam" id="PF02769"/>
    </source>
</evidence>
<evidence type="ECO:0000256" key="6">
    <source>
        <dbReference type="ARBA" id="ARBA00022840"/>
    </source>
</evidence>
<keyword evidence="5 8" id="KW-0658">Purine biosynthesis</keyword>
<feature type="domain" description="PurM-like N-terminal" evidence="9">
    <location>
        <begin position="69"/>
        <end position="184"/>
    </location>
</feature>
<keyword evidence="3 8" id="KW-0479">Metal-binding</keyword>
<evidence type="ECO:0000256" key="2">
    <source>
        <dbReference type="ARBA" id="ARBA00022598"/>
    </source>
</evidence>
<feature type="binding site" evidence="8">
    <location>
        <position position="491"/>
    </location>
    <ligand>
        <name>ATP</name>
        <dbReference type="ChEBI" id="CHEBI:30616"/>
    </ligand>
</feature>
<dbReference type="Pfam" id="PF00586">
    <property type="entry name" value="AIRS"/>
    <property type="match status" value="2"/>
</dbReference>
<dbReference type="UniPathway" id="UPA00074">
    <property type="reaction ID" value="UER00128"/>
</dbReference>
<dbReference type="HAMAP" id="MF_00420">
    <property type="entry name" value="PurL_2"/>
    <property type="match status" value="1"/>
</dbReference>
<keyword evidence="4 8" id="KW-0547">Nucleotide-binding</keyword>
<evidence type="ECO:0000256" key="8">
    <source>
        <dbReference type="HAMAP-Rule" id="MF_00420"/>
    </source>
</evidence>
<feature type="binding site" evidence="8">
    <location>
        <position position="88"/>
    </location>
    <ligand>
        <name>Mg(2+)</name>
        <dbReference type="ChEBI" id="CHEBI:18420"/>
        <label>1</label>
    </ligand>
</feature>
<dbReference type="OrthoDB" id="9804441at2"/>
<dbReference type="FunFam" id="3.30.1330.10:FF:000004">
    <property type="entry name" value="Phosphoribosylformylglycinamidine synthase subunit PurL"/>
    <property type="match status" value="1"/>
</dbReference>
<dbReference type="InterPro" id="IPR010918">
    <property type="entry name" value="PurM-like_C_dom"/>
</dbReference>
<protein>
    <recommendedName>
        <fullName evidence="8">Phosphoribosylformylglycinamidine synthase subunit PurL</fullName>
        <shortName evidence="8">FGAM synthase</shortName>
        <ecNumber evidence="8">6.3.5.3</ecNumber>
    </recommendedName>
    <alternativeName>
        <fullName evidence="8">Formylglycinamide ribonucleotide amidotransferase subunit II</fullName>
        <shortName evidence="8">FGAR amidotransferase II</shortName>
        <shortName evidence="8">FGAR-AT II</shortName>
    </alternativeName>
    <alternativeName>
        <fullName evidence="8">Glutamine amidotransferase PurL</fullName>
    </alternativeName>
    <alternativeName>
        <fullName evidence="8">Phosphoribosylformylglycinamidine synthase subunit II</fullName>
    </alternativeName>
</protein>
<evidence type="ECO:0000259" key="11">
    <source>
        <dbReference type="Pfam" id="PF18072"/>
    </source>
</evidence>
<dbReference type="InterPro" id="IPR036921">
    <property type="entry name" value="PurM-like_N_sf"/>
</dbReference>
<comment type="similarity">
    <text evidence="8">Belongs to the FGAMS family.</text>
</comment>
<dbReference type="NCBIfam" id="NF002290">
    <property type="entry name" value="PRK01213.1"/>
    <property type="match status" value="1"/>
</dbReference>
<feature type="binding site" evidence="8">
    <location>
        <position position="263"/>
    </location>
    <ligand>
        <name>Mg(2+)</name>
        <dbReference type="ChEBI" id="CHEBI:18420"/>
        <label>2</label>
    </ligand>
</feature>
<feature type="binding site" evidence="8">
    <location>
        <position position="531"/>
    </location>
    <ligand>
        <name>substrate</name>
    </ligand>
</feature>
<feature type="binding site" evidence="8">
    <location>
        <position position="112"/>
    </location>
    <ligand>
        <name>Mg(2+)</name>
        <dbReference type="ChEBI" id="CHEBI:18420"/>
        <label>2</label>
    </ligand>
</feature>
<comment type="subunit">
    <text evidence="8">Monomer. Part of the FGAM synthase complex composed of 1 PurL, 1 PurQ and 2 PurS subunits.</text>
</comment>
<feature type="binding site" evidence="8">
    <location>
        <begin position="307"/>
        <end position="309"/>
    </location>
    <ligand>
        <name>substrate</name>
    </ligand>
</feature>
<dbReference type="Proteomes" id="UP000001556">
    <property type="component" value="Chromosome"/>
</dbReference>
<feature type="binding site" evidence="8">
    <location>
        <position position="529"/>
    </location>
    <ligand>
        <name>Mg(2+)</name>
        <dbReference type="ChEBI" id="CHEBI:18420"/>
        <label>1</label>
    </ligand>
</feature>
<feature type="binding site" evidence="8">
    <location>
        <position position="47"/>
    </location>
    <ligand>
        <name>ATP</name>
        <dbReference type="ChEBI" id="CHEBI:30616"/>
    </ligand>
</feature>
<keyword evidence="13" id="KW-1185">Reference proteome</keyword>
<evidence type="ECO:0000256" key="1">
    <source>
        <dbReference type="ARBA" id="ARBA00022490"/>
    </source>
</evidence>
<dbReference type="NCBIfam" id="TIGR01736">
    <property type="entry name" value="FGAM_synth_II"/>
    <property type="match status" value="1"/>
</dbReference>
<comment type="pathway">
    <text evidence="8">Purine metabolism; IMP biosynthesis via de novo pathway; 5-amino-1-(5-phospho-D-ribosyl)imidazole from N(2)-formyl-N(1)-(5-phospho-D-ribosyl)glycinamide: step 1/2.</text>
</comment>
<feature type="domain" description="PurM-like N-terminal" evidence="9">
    <location>
        <begin position="434"/>
        <end position="553"/>
    </location>
</feature>
<comment type="caution">
    <text evidence="8">Lacks conserved residue(s) required for the propagation of feature annotation.</text>
</comment>
<keyword evidence="7 8" id="KW-0460">Magnesium</keyword>
<proteinExistence type="inferred from homology"/>
<dbReference type="SUPFAM" id="SSF56042">
    <property type="entry name" value="PurM C-terminal domain-like"/>
    <property type="match status" value="2"/>
</dbReference>
<dbReference type="PANTHER" id="PTHR43555:SF1">
    <property type="entry name" value="PHOSPHORIBOSYLFORMYLGLYCINAMIDINE SYNTHASE SUBUNIT PURL"/>
    <property type="match status" value="1"/>
</dbReference>
<feature type="domain" description="PurM-like C-terminal" evidence="10">
    <location>
        <begin position="197"/>
        <end position="348"/>
    </location>
</feature>
<dbReference type="Pfam" id="PF18072">
    <property type="entry name" value="FGAR-AT_linker"/>
    <property type="match status" value="1"/>
</dbReference>
<feature type="binding site" evidence="8">
    <location>
        <position position="528"/>
    </location>
    <ligand>
        <name>ATP</name>
        <dbReference type="ChEBI" id="CHEBI:30616"/>
    </ligand>
</feature>
<sequence>MIVEEKVWREMGLTDSEYERIVEILGRHPNYVEVGIFAVMWSEHCSYKTSRPALKTLPTEGPAILQGPGENAGIVDIGDGQAVVFKIESHNHPSAIEPYQGAATGVGGILRDIFTMGARPIAVLDSLRFGELDNPRVRYLFDGVVSGISGYGNCIGVPTVGGEVYFSDSYEENCLVNVMCVGLIDQKDIKKGLAAGVGNPVMVVGAKTGRDGIHGATFASEELSEAAAERRPAVQVGDPFMEKLLLEACLEVIKTGYVVGIQDMGAAGLTSSSCEMASRAGTGLEMDLALVPRREEGMTPYELMLSESQERMLLVVEKGTEDKVKDIFAKWDLDCVVVGQVTDDGLLRLKEGDQVVAEMPAKALTDEAPLYHRPTEVPAYLEDIHNFPLEQLNMPDDYNEVLLKLLATPNIASKEYVYRQYDHMVGLNTVVLPGSDAAVLRVKGTKKGIAMTTDCNGRFCYLDPKTGAAIAVAEAARNLVCSGAKPLAITNCLNFGNPEKPEVMWTFWRCIEGMGEACRVLETPVTGGNVSLYNETKGSAVYPTPTIGMVGLVEDLDKVCTQDFKTEGDAIFLIGENLPELGGSEYLKVHHGLEKGKAPVLDLALEKKIQQFVLNEIKNGLIKSAHDCSEGGLAVALAECCIAGGLGADITMVRRFRGDALLFGESQSRIVISLDRSKGVELVKKLVDAGVPYSQLGTVGGNSLVINVVNPGCTGCGGNLINLSVSKLAETWRGAIECLMK</sequence>
<keyword evidence="6 8" id="KW-0067">ATP-binding</keyword>
<feature type="active site" description="Proton acceptor" evidence="8">
    <location>
        <position position="90"/>
    </location>
</feature>
<keyword evidence="1 8" id="KW-0963">Cytoplasm</keyword>
<comment type="catalytic activity">
    <reaction evidence="8">
        <text>N(2)-formyl-N(1)-(5-phospho-beta-D-ribosyl)glycinamide + L-glutamine + ATP + H2O = 2-formamido-N(1)-(5-O-phospho-beta-D-ribosyl)acetamidine + L-glutamate + ADP + phosphate + H(+)</text>
        <dbReference type="Rhea" id="RHEA:17129"/>
        <dbReference type="ChEBI" id="CHEBI:15377"/>
        <dbReference type="ChEBI" id="CHEBI:15378"/>
        <dbReference type="ChEBI" id="CHEBI:29985"/>
        <dbReference type="ChEBI" id="CHEBI:30616"/>
        <dbReference type="ChEBI" id="CHEBI:43474"/>
        <dbReference type="ChEBI" id="CHEBI:58359"/>
        <dbReference type="ChEBI" id="CHEBI:147286"/>
        <dbReference type="ChEBI" id="CHEBI:147287"/>
        <dbReference type="ChEBI" id="CHEBI:456216"/>
        <dbReference type="EC" id="6.3.5.3"/>
    </reaction>
</comment>
<dbReference type="GO" id="GO:0005737">
    <property type="term" value="C:cytoplasm"/>
    <property type="evidence" value="ECO:0007669"/>
    <property type="project" value="UniProtKB-SubCell"/>
</dbReference>
<evidence type="ECO:0000256" key="7">
    <source>
        <dbReference type="ARBA" id="ARBA00022842"/>
    </source>
</evidence>
<dbReference type="EC" id="6.3.5.3" evidence="8"/>
<dbReference type="HOGENOM" id="CLU_003100_0_1_9"/>
<dbReference type="RefSeq" id="WP_011878674.1">
    <property type="nucleotide sequence ID" value="NC_009253.1"/>
</dbReference>
<dbReference type="STRING" id="349161.Dred_2366"/>
<dbReference type="InterPro" id="IPR041609">
    <property type="entry name" value="PurL_linker"/>
</dbReference>
<evidence type="ECO:0000313" key="12">
    <source>
        <dbReference type="EMBL" id="ABO50876.1"/>
    </source>
</evidence>
<feature type="binding site" evidence="8">
    <location>
        <position position="111"/>
    </location>
    <ligand>
        <name>substrate</name>
    </ligand>
</feature>
<feature type="binding site" evidence="8">
    <location>
        <position position="86"/>
    </location>
    <ligand>
        <name>ATP</name>
        <dbReference type="ChEBI" id="CHEBI:30616"/>
    </ligand>
</feature>
<evidence type="ECO:0000256" key="3">
    <source>
        <dbReference type="ARBA" id="ARBA00022723"/>
    </source>
</evidence>
<name>A4J723_DESRM</name>
<dbReference type="InterPro" id="IPR010074">
    <property type="entry name" value="PRibForGlyAmidine_synth_PurL"/>
</dbReference>
<evidence type="ECO:0000259" key="9">
    <source>
        <dbReference type="Pfam" id="PF00586"/>
    </source>
</evidence>
<dbReference type="GO" id="GO:0005524">
    <property type="term" value="F:ATP binding"/>
    <property type="evidence" value="ECO:0007669"/>
    <property type="project" value="UniProtKB-UniRule"/>
</dbReference>
<dbReference type="KEGG" id="drm:Dred_2366"/>
<reference evidence="12 13" key="1">
    <citation type="submission" date="2007-03" db="EMBL/GenBank/DDBJ databases">
        <title>Complete sequence of Desulfotomaculum reducens MI-1.</title>
        <authorList>
            <consortium name="US DOE Joint Genome Institute"/>
            <person name="Copeland A."/>
            <person name="Lucas S."/>
            <person name="Lapidus A."/>
            <person name="Barry K."/>
            <person name="Detter J.C."/>
            <person name="Glavina del Rio T."/>
            <person name="Hammon N."/>
            <person name="Israni S."/>
            <person name="Dalin E."/>
            <person name="Tice H."/>
            <person name="Pitluck S."/>
            <person name="Sims D."/>
            <person name="Brettin T."/>
            <person name="Bruce D."/>
            <person name="Han C."/>
            <person name="Tapia R."/>
            <person name="Schmutz J."/>
            <person name="Larimer F."/>
            <person name="Land M."/>
            <person name="Hauser L."/>
            <person name="Kyrpides N."/>
            <person name="Kim E."/>
            <person name="Tebo B.M."/>
            <person name="Richardson P."/>
        </authorList>
    </citation>
    <scope>NUCLEOTIDE SEQUENCE [LARGE SCALE GENOMIC DNA]</scope>
    <source>
        <strain evidence="12 13">MI-1</strain>
    </source>
</reference>
<dbReference type="InterPro" id="IPR036676">
    <property type="entry name" value="PurM-like_C_sf"/>
</dbReference>
<evidence type="ECO:0000256" key="4">
    <source>
        <dbReference type="ARBA" id="ARBA00022741"/>
    </source>
</evidence>
<dbReference type="AlphaFoldDB" id="A4J723"/>
<dbReference type="GO" id="GO:0004642">
    <property type="term" value="F:phosphoribosylformylglycinamidine synthase activity"/>
    <property type="evidence" value="ECO:0007669"/>
    <property type="project" value="UniProtKB-UniRule"/>
</dbReference>
<dbReference type="SUPFAM" id="SSF55326">
    <property type="entry name" value="PurM N-terminal domain-like"/>
    <property type="match status" value="2"/>
</dbReference>
<feature type="binding site" evidence="8">
    <location>
        <begin position="89"/>
        <end position="92"/>
    </location>
    <ligand>
        <name>substrate</name>
    </ligand>
</feature>
<feature type="domain" description="PurM-like C-terminal" evidence="10">
    <location>
        <begin position="567"/>
        <end position="702"/>
    </location>
</feature>
<dbReference type="eggNOG" id="COG0046">
    <property type="taxonomic scope" value="Bacteria"/>
</dbReference>
<feature type="domain" description="Phosphoribosylformylglycinamidine synthase linker" evidence="11">
    <location>
        <begin position="4"/>
        <end position="48"/>
    </location>
</feature>
<comment type="subcellular location">
    <subcellularLocation>
        <location evidence="8">Cytoplasm</location>
    </subcellularLocation>
</comment>
<dbReference type="PANTHER" id="PTHR43555">
    <property type="entry name" value="PHOSPHORIBOSYLFORMYLGLYCINAMIDINE SYNTHASE SUBUNIT PURL"/>
    <property type="match status" value="1"/>
</dbReference>
<gene>
    <name evidence="8" type="primary">purL</name>
    <name evidence="12" type="ordered locus">Dred_2366</name>
</gene>
<feature type="binding site" evidence="8">
    <location>
        <position position="235"/>
    </location>
    <ligand>
        <name>substrate</name>
    </ligand>
</feature>
<dbReference type="CDD" id="cd02204">
    <property type="entry name" value="PurL_repeat2"/>
    <property type="match status" value="1"/>
</dbReference>
<organism evidence="12 13">
    <name type="scientific">Desulforamulus reducens (strain ATCC BAA-1160 / DSM 100696 / MI-1)</name>
    <name type="common">Desulfotomaculum reducens</name>
    <dbReference type="NCBI Taxonomy" id="349161"/>
    <lineage>
        <taxon>Bacteria</taxon>
        <taxon>Bacillati</taxon>
        <taxon>Bacillota</taxon>
        <taxon>Clostridia</taxon>
        <taxon>Eubacteriales</taxon>
        <taxon>Peptococcaceae</taxon>
        <taxon>Desulforamulus</taxon>
    </lineage>
</organism>
<dbReference type="CDD" id="cd02203">
    <property type="entry name" value="PurL_repeat1"/>
    <property type="match status" value="1"/>
</dbReference>
<keyword evidence="2 8" id="KW-0436">Ligase</keyword>
<dbReference type="Gene3D" id="3.90.650.10">
    <property type="entry name" value="PurM-like C-terminal domain"/>
    <property type="match status" value="2"/>
</dbReference>
<dbReference type="Gene3D" id="3.30.1330.10">
    <property type="entry name" value="PurM-like, N-terminal domain"/>
    <property type="match status" value="2"/>
</dbReference>
<evidence type="ECO:0000256" key="5">
    <source>
        <dbReference type="ARBA" id="ARBA00022755"/>
    </source>
</evidence>
<feature type="active site" evidence="8">
    <location>
        <position position="44"/>
    </location>
</feature>
<dbReference type="EMBL" id="CP000612">
    <property type="protein sequence ID" value="ABO50876.1"/>
    <property type="molecule type" value="Genomic_DNA"/>
</dbReference>
<dbReference type="GO" id="GO:0000287">
    <property type="term" value="F:magnesium ion binding"/>
    <property type="evidence" value="ECO:0007669"/>
    <property type="project" value="UniProtKB-UniRule"/>
</dbReference>